<proteinExistence type="predicted"/>
<dbReference type="Gene3D" id="3.30.160.60">
    <property type="entry name" value="Classic Zinc Finger"/>
    <property type="match status" value="1"/>
</dbReference>
<reference evidence="4" key="1">
    <citation type="submission" date="2025-08" db="UniProtKB">
        <authorList>
            <consortium name="RefSeq"/>
        </authorList>
    </citation>
    <scope>IDENTIFICATION</scope>
    <source>
        <tissue evidence="4">Thorax and Abdomen</tissue>
    </source>
</reference>
<dbReference type="PANTHER" id="PTHR46664:SF1">
    <property type="entry name" value="ATM INTERACTOR"/>
    <property type="match status" value="1"/>
</dbReference>
<evidence type="ECO:0000313" key="4">
    <source>
        <dbReference type="RefSeq" id="XP_015513056.1"/>
    </source>
</evidence>
<dbReference type="PROSITE" id="PS00028">
    <property type="entry name" value="ZINC_FINGER_C2H2_1"/>
    <property type="match status" value="1"/>
</dbReference>
<evidence type="ECO:0000313" key="3">
    <source>
        <dbReference type="Proteomes" id="UP000829291"/>
    </source>
</evidence>
<dbReference type="PANTHER" id="PTHR46664">
    <property type="entry name" value="ATM INTERACTOR"/>
    <property type="match status" value="1"/>
</dbReference>
<sequence>MEAEVLVNTICPSPEELSVIVKSVRCLECGLEFQNEPRLRLHDLKVHKQGNLAKNDKKNIQYHCPVSSCVYALKSERYFTTMKYLKQHYLKVHAAKTFMCTQCSKCFSTEAAKDAHVRICGVQFTCNCLKVFSTYEALLTHAKRYKHIIDNKYKLLLKKTKLKTLPAVQVTIVNVGKPVNILPNSIDGSNTYTYLMDGKLKVTCDAAMQTDEFKRAKKVSSPLKSVAARRRISQQTQTGGLKTEKHHKTSAETQTNERYIMTKSTQQESNSHMLKDWKCRKSELPKDLNSTILKEDLNFADNFETQNLFSNSPLPLSHDVGLQDLWEVKNTSGTQTNEENFLEDLNENVTQTDLNIFYNHDEPTLMHSGSQTTNLNNIQYIEDNSIGNTLSFARIGSVGHTDSLLMEKMFDNKFSSIETQTELAFTRELFDQDTSFTYSSNTETQTTESFENMDELLYSNTCTQTSDEILLSDLGFSDIQTQTAWPQISDATVSTETQTKISKSVQNDSSIGRSWLHAQTNHMETQTELLNFFRDLN</sequence>
<feature type="region of interest" description="Disordered" evidence="1">
    <location>
        <begin position="224"/>
        <end position="254"/>
    </location>
</feature>
<dbReference type="InParanoid" id="A0A6J0BF77"/>
<name>A0A6J0BF77_NEOLC</name>
<dbReference type="OrthoDB" id="6354171at2759"/>
<dbReference type="InterPro" id="IPR055303">
    <property type="entry name" value="ATMIN"/>
</dbReference>
<dbReference type="GO" id="GO:0000981">
    <property type="term" value="F:DNA-binding transcription factor activity, RNA polymerase II-specific"/>
    <property type="evidence" value="ECO:0007669"/>
    <property type="project" value="TreeGrafter"/>
</dbReference>
<feature type="domain" description="C2H2-type" evidence="2">
    <location>
        <begin position="26"/>
        <end position="47"/>
    </location>
</feature>
<dbReference type="RefSeq" id="XP_015513056.1">
    <property type="nucleotide sequence ID" value="XM_015657570.2"/>
</dbReference>
<keyword evidence="3" id="KW-1185">Reference proteome</keyword>
<evidence type="ECO:0000259" key="2">
    <source>
        <dbReference type="PROSITE" id="PS00028"/>
    </source>
</evidence>
<dbReference type="GO" id="GO:0045944">
    <property type="term" value="P:positive regulation of transcription by RNA polymerase II"/>
    <property type="evidence" value="ECO:0007669"/>
    <property type="project" value="InterPro"/>
</dbReference>
<dbReference type="AlphaFoldDB" id="A0A6J0BF77"/>
<evidence type="ECO:0000256" key="1">
    <source>
        <dbReference type="SAM" id="MobiDB-lite"/>
    </source>
</evidence>
<gene>
    <name evidence="4" type="primary">LOC107219373</name>
</gene>
<dbReference type="KEGG" id="nlo:107219373"/>
<dbReference type="GO" id="GO:0005634">
    <property type="term" value="C:nucleus"/>
    <property type="evidence" value="ECO:0007669"/>
    <property type="project" value="TreeGrafter"/>
</dbReference>
<dbReference type="GO" id="GO:0000976">
    <property type="term" value="F:transcription cis-regulatory region binding"/>
    <property type="evidence" value="ECO:0007669"/>
    <property type="project" value="InterPro"/>
</dbReference>
<dbReference type="CTD" id="38381"/>
<dbReference type="GeneID" id="107219373"/>
<accession>A0A6J0BF77</accession>
<organism evidence="4">
    <name type="scientific">Neodiprion lecontei</name>
    <name type="common">Redheaded pine sawfly</name>
    <dbReference type="NCBI Taxonomy" id="441921"/>
    <lineage>
        <taxon>Eukaryota</taxon>
        <taxon>Metazoa</taxon>
        <taxon>Ecdysozoa</taxon>
        <taxon>Arthropoda</taxon>
        <taxon>Hexapoda</taxon>
        <taxon>Insecta</taxon>
        <taxon>Pterygota</taxon>
        <taxon>Neoptera</taxon>
        <taxon>Endopterygota</taxon>
        <taxon>Hymenoptera</taxon>
        <taxon>Tenthredinoidea</taxon>
        <taxon>Diprionidae</taxon>
        <taxon>Diprioninae</taxon>
        <taxon>Neodiprion</taxon>
    </lineage>
</organism>
<dbReference type="InterPro" id="IPR013087">
    <property type="entry name" value="Znf_C2H2_type"/>
</dbReference>
<protein>
    <submittedName>
        <fullName evidence="4">Uncharacterized protein LOC107219373</fullName>
    </submittedName>
</protein>
<dbReference type="SMART" id="SM00355">
    <property type="entry name" value="ZnF_C2H2"/>
    <property type="match status" value="4"/>
</dbReference>
<dbReference type="Proteomes" id="UP000829291">
    <property type="component" value="Chromosome 1"/>
</dbReference>